<dbReference type="Proteomes" id="UP000005239">
    <property type="component" value="Unassembled WGS sequence"/>
</dbReference>
<sequence length="175" mass="19206">METHNKSKDTPLANLGEISSGETDGALGKESQVDIRSNGSLSELTSARRLHAELEVLLRMLDRILNKLLKLALNILETSDVGPSDIGSLHNGLTESRRGGLAQSELRIIRLSNEMDTELTLKFSMETASEFRTSASIVSSSRSMSSIFSRICWRAASEQRDAKSAPTYPWHSLAT</sequence>
<evidence type="ECO:0000313" key="2">
    <source>
        <dbReference type="Proteomes" id="UP000005239"/>
    </source>
</evidence>
<proteinExistence type="predicted"/>
<reference evidence="1" key="2">
    <citation type="submission" date="2022-06" db="UniProtKB">
        <authorList>
            <consortium name="EnsemblMetazoa"/>
        </authorList>
    </citation>
    <scope>IDENTIFICATION</scope>
    <source>
        <strain evidence="1">PS312</strain>
    </source>
</reference>
<gene>
    <name evidence="1" type="primary">WBGene00278313</name>
</gene>
<evidence type="ECO:0000313" key="1">
    <source>
        <dbReference type="EnsemblMetazoa" id="PPA39944.1"/>
    </source>
</evidence>
<protein>
    <submittedName>
        <fullName evidence="1">Uncharacterized protein</fullName>
    </submittedName>
</protein>
<dbReference type="EnsemblMetazoa" id="PPA39944.1">
    <property type="protein sequence ID" value="PPA39944.1"/>
    <property type="gene ID" value="WBGene00278313"/>
</dbReference>
<organism evidence="1 2">
    <name type="scientific">Pristionchus pacificus</name>
    <name type="common">Parasitic nematode worm</name>
    <dbReference type="NCBI Taxonomy" id="54126"/>
    <lineage>
        <taxon>Eukaryota</taxon>
        <taxon>Metazoa</taxon>
        <taxon>Ecdysozoa</taxon>
        <taxon>Nematoda</taxon>
        <taxon>Chromadorea</taxon>
        <taxon>Rhabditida</taxon>
        <taxon>Rhabditina</taxon>
        <taxon>Diplogasteromorpha</taxon>
        <taxon>Diplogasteroidea</taxon>
        <taxon>Neodiplogasteridae</taxon>
        <taxon>Pristionchus</taxon>
    </lineage>
</organism>
<dbReference type="AlphaFoldDB" id="A0A2A6BZ67"/>
<reference evidence="2" key="1">
    <citation type="journal article" date="2008" name="Nat. Genet.">
        <title>The Pristionchus pacificus genome provides a unique perspective on nematode lifestyle and parasitism.</title>
        <authorList>
            <person name="Dieterich C."/>
            <person name="Clifton S.W."/>
            <person name="Schuster L.N."/>
            <person name="Chinwalla A."/>
            <person name="Delehaunty K."/>
            <person name="Dinkelacker I."/>
            <person name="Fulton L."/>
            <person name="Fulton R."/>
            <person name="Godfrey J."/>
            <person name="Minx P."/>
            <person name="Mitreva M."/>
            <person name="Roeseler W."/>
            <person name="Tian H."/>
            <person name="Witte H."/>
            <person name="Yang S.P."/>
            <person name="Wilson R.K."/>
            <person name="Sommer R.J."/>
        </authorList>
    </citation>
    <scope>NUCLEOTIDE SEQUENCE [LARGE SCALE GENOMIC DNA]</scope>
    <source>
        <strain evidence="2">PS312</strain>
    </source>
</reference>
<accession>A0A2A6BZ67</accession>
<name>A0A2A6BZ67_PRIPA</name>
<accession>A0A8R1Z3D8</accession>
<keyword evidence="2" id="KW-1185">Reference proteome</keyword>